<proteinExistence type="predicted"/>
<accession>A0A1G9T486</accession>
<dbReference type="Gene3D" id="3.20.20.190">
    <property type="entry name" value="Phosphatidylinositol (PI) phosphodiesterase"/>
    <property type="match status" value="1"/>
</dbReference>
<dbReference type="InterPro" id="IPR017946">
    <property type="entry name" value="PLC-like_Pdiesterase_TIM-brl"/>
</dbReference>
<dbReference type="CDD" id="cd08556">
    <property type="entry name" value="GDPD"/>
    <property type="match status" value="1"/>
</dbReference>
<dbReference type="RefSeq" id="WP_089696216.1">
    <property type="nucleotide sequence ID" value="NZ_FNHL01000002.1"/>
</dbReference>
<dbReference type="STRING" id="660521.SAMN04487949_1609"/>
<dbReference type="AlphaFoldDB" id="A0A1G9T486"/>
<evidence type="ECO:0000313" key="2">
    <source>
        <dbReference type="EMBL" id="SDM42427.1"/>
    </source>
</evidence>
<dbReference type="Pfam" id="PF03009">
    <property type="entry name" value="GDPD"/>
    <property type="match status" value="1"/>
</dbReference>
<protein>
    <submittedName>
        <fullName evidence="2">Glycerophosphoryl diester phosphodiesterase</fullName>
    </submittedName>
</protein>
<dbReference type="PANTHER" id="PTHR46211:SF14">
    <property type="entry name" value="GLYCEROPHOSPHODIESTER PHOSPHODIESTERASE"/>
    <property type="match status" value="1"/>
</dbReference>
<keyword evidence="3" id="KW-1185">Reference proteome</keyword>
<dbReference type="GO" id="GO:0006629">
    <property type="term" value="P:lipid metabolic process"/>
    <property type="evidence" value="ECO:0007669"/>
    <property type="project" value="InterPro"/>
</dbReference>
<dbReference type="EMBL" id="FNHL01000002">
    <property type="protein sequence ID" value="SDM42427.1"/>
    <property type="molecule type" value="Genomic_DNA"/>
</dbReference>
<dbReference type="PROSITE" id="PS51704">
    <property type="entry name" value="GP_PDE"/>
    <property type="match status" value="1"/>
</dbReference>
<dbReference type="GO" id="GO:0008081">
    <property type="term" value="F:phosphoric diester hydrolase activity"/>
    <property type="evidence" value="ECO:0007669"/>
    <property type="project" value="InterPro"/>
</dbReference>
<evidence type="ECO:0000313" key="3">
    <source>
        <dbReference type="Proteomes" id="UP000199451"/>
    </source>
</evidence>
<reference evidence="3" key="1">
    <citation type="submission" date="2016-10" db="EMBL/GenBank/DDBJ databases">
        <authorList>
            <person name="Varghese N."/>
            <person name="Submissions S."/>
        </authorList>
    </citation>
    <scope>NUCLEOTIDE SEQUENCE [LARGE SCALE GENOMIC DNA]</scope>
    <source>
        <strain evidence="3">CGMCC 1.10119</strain>
    </source>
</reference>
<evidence type="ECO:0000259" key="1">
    <source>
        <dbReference type="PROSITE" id="PS51704"/>
    </source>
</evidence>
<name>A0A1G9T486_9EURY</name>
<sequence>MRLIGHRGCPAHAPENTVAAVERAVEHVDMVEIDVQRCGSGELVVFHDEALTRLTGADGLVRETDWETLRDLRVDGSDEGIPLLSELLDAVPPSVGVNVELKHAGMAGEVVAELSGRGNEFLVSSFESDALREVRERSDVPLAYLFAEEWAKSLATATDLGCAYVHPLYTLLLEVGDESRVDEAHGLGFEVNAWTVPTREEVEELRGRGVDGVIVDDWRLV</sequence>
<dbReference type="PANTHER" id="PTHR46211">
    <property type="entry name" value="GLYCEROPHOSPHORYL DIESTER PHOSPHODIESTERASE"/>
    <property type="match status" value="1"/>
</dbReference>
<gene>
    <name evidence="2" type="ORF">SAMN04487949_1609</name>
</gene>
<feature type="domain" description="GP-PDE" evidence="1">
    <location>
        <begin position="1"/>
        <end position="221"/>
    </location>
</feature>
<dbReference type="InterPro" id="IPR030395">
    <property type="entry name" value="GP_PDE_dom"/>
</dbReference>
<dbReference type="SUPFAM" id="SSF51695">
    <property type="entry name" value="PLC-like phosphodiesterases"/>
    <property type="match status" value="1"/>
</dbReference>
<organism evidence="2 3">
    <name type="scientific">Halogranum gelatinilyticum</name>
    <dbReference type="NCBI Taxonomy" id="660521"/>
    <lineage>
        <taxon>Archaea</taxon>
        <taxon>Methanobacteriati</taxon>
        <taxon>Methanobacteriota</taxon>
        <taxon>Stenosarchaea group</taxon>
        <taxon>Halobacteria</taxon>
        <taxon>Halobacteriales</taxon>
        <taxon>Haloferacaceae</taxon>
    </lineage>
</organism>
<dbReference type="OrthoDB" id="19020at2157"/>
<dbReference type="Proteomes" id="UP000199451">
    <property type="component" value="Unassembled WGS sequence"/>
</dbReference>